<evidence type="ECO:0000313" key="2">
    <source>
        <dbReference type="Proteomes" id="UP001060170"/>
    </source>
</evidence>
<name>A0ACC0EIV7_9BASI</name>
<sequence length="329" mass="36876">MSQITELPIDSLQAPIDPSLGKITIKAGNKTTKTTRTPAKSRARKTDARKGTDQTVDTFWVSVANHYNTHLPDVLRSANSLKNRWSNIVQPEVNKFSGCVTQIANKNPSGATGINRFTMAMNMFQEMYGHQFAFVACYEVLLKSPKWNEYCRAQHQKKTSTKTPKKPKQPESDPNTSPTHNGNEMERESFGDETSGPPTRPDGRKLAKLEHPVEIVANKNHETFQKMAAAHCEIAEGIKKQAELLEAQNKAMEQMANEAIMSKDLTHVSDRVRRYYEVLQDKILNKMEESERSTQLNGEASTNTSGSHQASSLENWYTCDAFKLSSSPV</sequence>
<keyword evidence="2" id="KW-1185">Reference proteome</keyword>
<reference evidence="1 2" key="3">
    <citation type="journal article" date="2022" name="Microbiol. Spectr.">
        <title>Folding features and dynamics of 3D genome architecture in plant fungal pathogens.</title>
        <authorList>
            <person name="Xia C."/>
        </authorList>
    </citation>
    <scope>NUCLEOTIDE SEQUENCE [LARGE SCALE GENOMIC DNA]</scope>
    <source>
        <strain evidence="1 2">93-210</strain>
    </source>
</reference>
<comment type="caution">
    <text evidence="1">The sequence shown here is derived from an EMBL/GenBank/DDBJ whole genome shotgun (WGS) entry which is preliminary data.</text>
</comment>
<organism evidence="1 2">
    <name type="scientific">Puccinia striiformis f. sp. tritici</name>
    <dbReference type="NCBI Taxonomy" id="168172"/>
    <lineage>
        <taxon>Eukaryota</taxon>
        <taxon>Fungi</taxon>
        <taxon>Dikarya</taxon>
        <taxon>Basidiomycota</taxon>
        <taxon>Pucciniomycotina</taxon>
        <taxon>Pucciniomycetes</taxon>
        <taxon>Pucciniales</taxon>
        <taxon>Pucciniaceae</taxon>
        <taxon>Puccinia</taxon>
    </lineage>
</organism>
<accession>A0ACC0EIV7</accession>
<evidence type="ECO:0000313" key="1">
    <source>
        <dbReference type="EMBL" id="KAI7954385.1"/>
    </source>
</evidence>
<reference evidence="2" key="2">
    <citation type="journal article" date="2018" name="Mol. Plant Microbe Interact.">
        <title>Genome sequence resources for the wheat stripe rust pathogen (Puccinia striiformis f. sp. tritici) and the barley stripe rust pathogen (Puccinia striiformis f. sp. hordei).</title>
        <authorList>
            <person name="Xia C."/>
            <person name="Wang M."/>
            <person name="Yin C."/>
            <person name="Cornejo O.E."/>
            <person name="Hulbert S.H."/>
            <person name="Chen X."/>
        </authorList>
    </citation>
    <scope>NUCLEOTIDE SEQUENCE [LARGE SCALE GENOMIC DNA]</scope>
    <source>
        <strain evidence="2">93-210</strain>
    </source>
</reference>
<gene>
    <name evidence="1" type="ORF">MJO28_004785</name>
</gene>
<reference evidence="2" key="1">
    <citation type="journal article" date="2018" name="BMC Genomics">
        <title>Genomic insights into host adaptation between the wheat stripe rust pathogen (Puccinia striiformis f. sp. tritici) and the barley stripe rust pathogen (Puccinia striiformis f. sp. hordei).</title>
        <authorList>
            <person name="Xia C."/>
            <person name="Wang M."/>
            <person name="Yin C."/>
            <person name="Cornejo O.E."/>
            <person name="Hulbert S.H."/>
            <person name="Chen X."/>
        </authorList>
    </citation>
    <scope>NUCLEOTIDE SEQUENCE [LARGE SCALE GENOMIC DNA]</scope>
    <source>
        <strain evidence="2">93-210</strain>
    </source>
</reference>
<proteinExistence type="predicted"/>
<dbReference type="Proteomes" id="UP001060170">
    <property type="component" value="Chromosome 5"/>
</dbReference>
<dbReference type="EMBL" id="CM045869">
    <property type="protein sequence ID" value="KAI7954385.1"/>
    <property type="molecule type" value="Genomic_DNA"/>
</dbReference>
<protein>
    <submittedName>
        <fullName evidence="1">Uncharacterized protein</fullName>
    </submittedName>
</protein>